<feature type="chain" id="PRO_5047375898" evidence="1">
    <location>
        <begin position="20"/>
        <end position="119"/>
    </location>
</feature>
<dbReference type="RefSeq" id="WP_311593766.1">
    <property type="nucleotide sequence ID" value="NZ_JAVRHV010000005.1"/>
</dbReference>
<evidence type="ECO:0000313" key="3">
    <source>
        <dbReference type="Proteomes" id="UP001252186"/>
    </source>
</evidence>
<accession>A0ABU2Y7Q5</accession>
<sequence length="119" mass="13640">MKKSILVLVLFCVGLYTYASNGSEPVYEIEGNLVAVTTFYENGQIKEQGFYKNKKLHGEWSLYNKEGDKITKANYSNGKKIGTWMFMSNGKLTEVQYENNTIAKVYKWNDSKTVAIEQE</sequence>
<protein>
    <submittedName>
        <fullName evidence="2">Nicotinic acid mononucleotide adenyltransferase</fullName>
    </submittedName>
</protein>
<evidence type="ECO:0000313" key="2">
    <source>
        <dbReference type="EMBL" id="MDT0553679.1"/>
    </source>
</evidence>
<evidence type="ECO:0000256" key="1">
    <source>
        <dbReference type="SAM" id="SignalP"/>
    </source>
</evidence>
<keyword evidence="3" id="KW-1185">Reference proteome</keyword>
<proteinExistence type="predicted"/>
<feature type="signal peptide" evidence="1">
    <location>
        <begin position="1"/>
        <end position="19"/>
    </location>
</feature>
<gene>
    <name evidence="2" type="ORF">RM519_10515</name>
</gene>
<dbReference type="Proteomes" id="UP001252186">
    <property type="component" value="Unassembled WGS sequence"/>
</dbReference>
<name>A0ABU2Y7Q5_9FLAO</name>
<dbReference type="Gene3D" id="3.90.930.1">
    <property type="match status" value="1"/>
</dbReference>
<dbReference type="SUPFAM" id="SSF82185">
    <property type="entry name" value="Histone H3 K4-specific methyltransferase SET7/9 N-terminal domain"/>
    <property type="match status" value="1"/>
</dbReference>
<comment type="caution">
    <text evidence="2">The sequence shown here is derived from an EMBL/GenBank/DDBJ whole genome shotgun (WGS) entry which is preliminary data.</text>
</comment>
<reference evidence="2 3" key="1">
    <citation type="submission" date="2023-09" db="EMBL/GenBank/DDBJ databases">
        <authorList>
            <person name="Rey-Velasco X."/>
        </authorList>
    </citation>
    <scope>NUCLEOTIDE SEQUENCE [LARGE SCALE GENOMIC DNA]</scope>
    <source>
        <strain evidence="2 3">P050</strain>
    </source>
</reference>
<keyword evidence="1" id="KW-0732">Signal</keyword>
<organism evidence="2 3">
    <name type="scientific">Urechidicola vernalis</name>
    <dbReference type="NCBI Taxonomy" id="3075600"/>
    <lineage>
        <taxon>Bacteria</taxon>
        <taxon>Pseudomonadati</taxon>
        <taxon>Bacteroidota</taxon>
        <taxon>Flavobacteriia</taxon>
        <taxon>Flavobacteriales</taxon>
        <taxon>Flavobacteriaceae</taxon>
        <taxon>Urechidicola</taxon>
    </lineage>
</organism>
<dbReference type="Pfam" id="PF07661">
    <property type="entry name" value="MORN_2"/>
    <property type="match status" value="1"/>
</dbReference>
<dbReference type="InterPro" id="IPR011652">
    <property type="entry name" value="MORN_2"/>
</dbReference>
<dbReference type="EMBL" id="JAVRHV010000005">
    <property type="protein sequence ID" value="MDT0553679.1"/>
    <property type="molecule type" value="Genomic_DNA"/>
</dbReference>